<feature type="transmembrane region" description="Helical" evidence="4">
    <location>
        <begin position="51"/>
        <end position="71"/>
    </location>
</feature>
<accession>A0A844SM43</accession>
<dbReference type="EMBL" id="WQNF01000003">
    <property type="protein sequence ID" value="MVT64492.1"/>
    <property type="molecule type" value="Genomic_DNA"/>
</dbReference>
<keyword evidence="2 4" id="KW-1133">Transmembrane helix</keyword>
<feature type="transmembrane region" description="Helical" evidence="4">
    <location>
        <begin position="306"/>
        <end position="325"/>
    </location>
</feature>
<feature type="transmembrane region" description="Helical" evidence="4">
    <location>
        <begin position="281"/>
        <end position="300"/>
    </location>
</feature>
<dbReference type="Pfam" id="PF07690">
    <property type="entry name" value="MFS_1"/>
    <property type="match status" value="1"/>
</dbReference>
<feature type="transmembrane region" description="Helical" evidence="4">
    <location>
        <begin position="337"/>
        <end position="358"/>
    </location>
</feature>
<keyword evidence="3 4" id="KW-0472">Membrane</keyword>
<dbReference type="GO" id="GO:0022857">
    <property type="term" value="F:transmembrane transporter activity"/>
    <property type="evidence" value="ECO:0007669"/>
    <property type="project" value="InterPro"/>
</dbReference>
<dbReference type="SUPFAM" id="SSF103473">
    <property type="entry name" value="MFS general substrate transporter"/>
    <property type="match status" value="1"/>
</dbReference>
<dbReference type="Proteomes" id="UP000436468">
    <property type="component" value="Unassembled WGS sequence"/>
</dbReference>
<evidence type="ECO:0000256" key="1">
    <source>
        <dbReference type="ARBA" id="ARBA00022692"/>
    </source>
</evidence>
<dbReference type="PANTHER" id="PTHR23523:SF2">
    <property type="entry name" value="2-NITROIMIDAZOLE TRANSPORTER"/>
    <property type="match status" value="1"/>
</dbReference>
<dbReference type="InterPro" id="IPR011701">
    <property type="entry name" value="MFS"/>
</dbReference>
<evidence type="ECO:0000313" key="5">
    <source>
        <dbReference type="EMBL" id="MVT64492.1"/>
    </source>
</evidence>
<dbReference type="PANTHER" id="PTHR23523">
    <property type="match status" value="1"/>
</dbReference>
<dbReference type="Gene3D" id="1.20.1250.20">
    <property type="entry name" value="MFS general substrate transporter like domains"/>
    <property type="match status" value="1"/>
</dbReference>
<evidence type="ECO:0000256" key="4">
    <source>
        <dbReference type="SAM" id="Phobius"/>
    </source>
</evidence>
<feature type="transmembrane region" description="Helical" evidence="4">
    <location>
        <begin position="83"/>
        <end position="100"/>
    </location>
</feature>
<comment type="caution">
    <text evidence="5">The sequence shown here is derived from an EMBL/GenBank/DDBJ whole genome shotgun (WGS) entry which is preliminary data.</text>
</comment>
<protein>
    <submittedName>
        <fullName evidence="5">MFS transporter</fullName>
    </submittedName>
</protein>
<dbReference type="RefSeq" id="WP_157341469.1">
    <property type="nucleotide sequence ID" value="NZ_WQNF01000003.1"/>
</dbReference>
<gene>
    <name evidence="5" type="ORF">GPL21_05120</name>
</gene>
<feature type="transmembrane region" description="Helical" evidence="4">
    <location>
        <begin position="106"/>
        <end position="124"/>
    </location>
</feature>
<dbReference type="AlphaFoldDB" id="A0A844SM43"/>
<evidence type="ECO:0000256" key="3">
    <source>
        <dbReference type="ARBA" id="ARBA00023136"/>
    </source>
</evidence>
<feature type="transmembrane region" description="Helical" evidence="4">
    <location>
        <begin position="168"/>
        <end position="188"/>
    </location>
</feature>
<keyword evidence="1 4" id="KW-0812">Transmembrane</keyword>
<keyword evidence="6" id="KW-1185">Reference proteome</keyword>
<organism evidence="5 6">
    <name type="scientific">Bradyrhizobium pachyrhizi</name>
    <dbReference type="NCBI Taxonomy" id="280333"/>
    <lineage>
        <taxon>Bacteria</taxon>
        <taxon>Pseudomonadati</taxon>
        <taxon>Pseudomonadota</taxon>
        <taxon>Alphaproteobacteria</taxon>
        <taxon>Hyphomicrobiales</taxon>
        <taxon>Nitrobacteraceae</taxon>
        <taxon>Bradyrhizobium</taxon>
    </lineage>
</organism>
<dbReference type="InterPro" id="IPR036259">
    <property type="entry name" value="MFS_trans_sf"/>
</dbReference>
<name>A0A844SM43_9BRAD</name>
<dbReference type="InterPro" id="IPR052524">
    <property type="entry name" value="MFS_Cyanate_Porter"/>
</dbReference>
<evidence type="ECO:0000256" key="2">
    <source>
        <dbReference type="ARBA" id="ARBA00022989"/>
    </source>
</evidence>
<proteinExistence type="predicted"/>
<sequence>MSNPESDRAQRGKPALLVLGVLAIGANLRAPIVGAAPVLIMIQDTFGLTAAQAGILTTLPLLAFAAISPISPLIARAYGLERALFAALFLIASGLVVRSLGPVSCLYLGTWVIGSGIAIGNVLLPSLTKRDFPHKAPALTGACAAATATAAAATSATVVPLANLPGWGWPPALAAPIVFPFAAILLWLPQLARHTTPSQDTRPGLSGGRIWSSALAWQVTMYMGTNSLMYYVLVSWLASMLTAFGFSAAQAGTLQGLMQIAAVLPGFLLAPLVGRMKDQSGLAVATAALMALGVFGFLLAPAWSAAWAMSFGAGSGAGLVLALMFMSLRVDTARRAAALSGMSQSVGYFLAAFGPPLAGKTHDISGSWTIPLAACLVLAAAMAGFGALAGRALQIGAAAAKPAA</sequence>
<feature type="transmembrane region" description="Helical" evidence="4">
    <location>
        <begin position="256"/>
        <end position="274"/>
    </location>
</feature>
<feature type="transmembrane region" description="Helical" evidence="4">
    <location>
        <begin position="136"/>
        <end position="162"/>
    </location>
</feature>
<feature type="transmembrane region" description="Helical" evidence="4">
    <location>
        <begin position="228"/>
        <end position="250"/>
    </location>
</feature>
<reference evidence="5 6" key="1">
    <citation type="submission" date="2019-12" db="EMBL/GenBank/DDBJ databases">
        <title>Draft genome sequences Bradyrhizobium cajani AMBPC1010, Bradyrhizobium pachyrhizi AMBPC1040 and Bradyrhizobium yuanmingense ALSPC3051, three plant growth promoting strains isolated from nodules of Cajanus cajan L. in Dominican Republic.</title>
        <authorList>
            <person name="Flores-Felix J.D."/>
            <person name="Araujo J."/>
            <person name="Diaz-Alcantara C."/>
            <person name="Gonzalez-Andres F."/>
            <person name="Velazquez E."/>
        </authorList>
    </citation>
    <scope>NUCLEOTIDE SEQUENCE [LARGE SCALE GENOMIC DNA]</scope>
    <source>
        <strain evidence="5 6">1040</strain>
    </source>
</reference>
<evidence type="ECO:0000313" key="6">
    <source>
        <dbReference type="Proteomes" id="UP000436468"/>
    </source>
</evidence>
<feature type="transmembrane region" description="Helical" evidence="4">
    <location>
        <begin position="370"/>
        <end position="389"/>
    </location>
</feature>